<keyword evidence="1 4" id="KW-0963">Cytoplasm</keyword>
<comment type="similarity">
    <text evidence="4">Belongs to the CsrA/RsmA family.</text>
</comment>
<dbReference type="Gene3D" id="2.60.40.4380">
    <property type="entry name" value="Translational regulator CsrA"/>
    <property type="match status" value="1"/>
</dbReference>
<proteinExistence type="inferred from homology"/>
<reference evidence="5 6" key="1">
    <citation type="submission" date="2023-09" db="EMBL/GenBank/DDBJ databases">
        <title>Different Types of Thermotolerant Ring-Cleaving Dioxygenases derived from Aeribacillus composti HB-1 applied for multiple aromatic hydrocarbons removal.</title>
        <authorList>
            <person name="Cao L."/>
            <person name="Li M."/>
            <person name="Ma T."/>
        </authorList>
    </citation>
    <scope>NUCLEOTIDE SEQUENCE [LARGE SCALE GENOMIC DNA]</scope>
    <source>
        <strain evidence="5 6">HB-1</strain>
    </source>
</reference>
<organism evidence="5 6">
    <name type="scientific">Aeribacillus composti</name>
    <dbReference type="NCBI Taxonomy" id="1868734"/>
    <lineage>
        <taxon>Bacteria</taxon>
        <taxon>Bacillati</taxon>
        <taxon>Bacillota</taxon>
        <taxon>Bacilli</taxon>
        <taxon>Bacillales</taxon>
        <taxon>Bacillaceae</taxon>
        <taxon>Aeribacillus</taxon>
    </lineage>
</organism>
<dbReference type="PANTHER" id="PTHR34984:SF1">
    <property type="entry name" value="CARBON STORAGE REGULATOR"/>
    <property type="match status" value="1"/>
</dbReference>
<comment type="subunit">
    <text evidence="4">Homodimer; the beta-strands of each monomer intercalate to form a hydrophobic core, while the alpha-helices form wings that extend away from the core.</text>
</comment>
<keyword evidence="4" id="KW-0678">Repressor</keyword>
<dbReference type="Proteomes" id="UP001303701">
    <property type="component" value="Chromosome"/>
</dbReference>
<keyword evidence="6" id="KW-1185">Reference proteome</keyword>
<evidence type="ECO:0000256" key="2">
    <source>
        <dbReference type="ARBA" id="ARBA00022845"/>
    </source>
</evidence>
<dbReference type="NCBIfam" id="TIGR00202">
    <property type="entry name" value="csrA"/>
    <property type="match status" value="1"/>
</dbReference>
<evidence type="ECO:0000313" key="6">
    <source>
        <dbReference type="Proteomes" id="UP001303701"/>
    </source>
</evidence>
<name>A0ABY9WBW8_9BACI</name>
<dbReference type="NCBIfam" id="NF002469">
    <property type="entry name" value="PRK01712.1"/>
    <property type="match status" value="1"/>
</dbReference>
<evidence type="ECO:0000256" key="4">
    <source>
        <dbReference type="HAMAP-Rule" id="MF_00167"/>
    </source>
</evidence>
<dbReference type="PANTHER" id="PTHR34984">
    <property type="entry name" value="CARBON STORAGE REGULATOR"/>
    <property type="match status" value="1"/>
</dbReference>
<keyword evidence="3 4" id="KW-0694">RNA-binding</keyword>
<sequence length="80" mass="9096">MLILTRKLNESIIIGDNIEITITAIEGDQVKLGIKAPKQIDIHRKEIYDAIQTENSAASRTDLDLLKHFQEKLNKNKPEV</sequence>
<protein>
    <recommendedName>
        <fullName evidence="4">Translational regulator CsrA</fullName>
    </recommendedName>
</protein>
<comment type="function">
    <text evidence="4">A translational regulator that binds mRNA to regulate translation initiation and/or mRNA stability. Usually binds in the 5'-UTR at or near the Shine-Dalgarno sequence preventing ribosome-binding, thus repressing translation. Its main target seems to be the major flagellin gene, while its function is anatagonized by FliW.</text>
</comment>
<keyword evidence="4" id="KW-1005">Bacterial flagellum biogenesis</keyword>
<comment type="subcellular location">
    <subcellularLocation>
        <location evidence="4">Cytoplasm</location>
    </subcellularLocation>
</comment>
<dbReference type="Pfam" id="PF02599">
    <property type="entry name" value="CsrA"/>
    <property type="match status" value="1"/>
</dbReference>
<evidence type="ECO:0000256" key="1">
    <source>
        <dbReference type="ARBA" id="ARBA00022490"/>
    </source>
</evidence>
<dbReference type="InterPro" id="IPR036107">
    <property type="entry name" value="CsrA_sf"/>
</dbReference>
<dbReference type="InterPro" id="IPR003751">
    <property type="entry name" value="CsrA"/>
</dbReference>
<gene>
    <name evidence="4 5" type="primary">csrA</name>
    <name evidence="5" type="ORF">RI196_02805</name>
</gene>
<evidence type="ECO:0000313" key="5">
    <source>
        <dbReference type="EMBL" id="WNF33635.1"/>
    </source>
</evidence>
<accession>A0ABY9WBW8</accession>
<keyword evidence="2 4" id="KW-0810">Translation regulation</keyword>
<dbReference type="SUPFAM" id="SSF117130">
    <property type="entry name" value="CsrA-like"/>
    <property type="match status" value="1"/>
</dbReference>
<dbReference type="RefSeq" id="WP_311066849.1">
    <property type="nucleotide sequence ID" value="NZ_CP134501.1"/>
</dbReference>
<dbReference type="EMBL" id="CP134501">
    <property type="protein sequence ID" value="WNF33635.1"/>
    <property type="molecule type" value="Genomic_DNA"/>
</dbReference>
<dbReference type="GeneID" id="301124871"/>
<dbReference type="HAMAP" id="MF_00167">
    <property type="entry name" value="CsrA"/>
    <property type="match status" value="1"/>
</dbReference>
<evidence type="ECO:0000256" key="3">
    <source>
        <dbReference type="ARBA" id="ARBA00022884"/>
    </source>
</evidence>